<dbReference type="PROSITE" id="PS50075">
    <property type="entry name" value="CARRIER"/>
    <property type="match status" value="1"/>
</dbReference>
<dbReference type="InterPro" id="IPR000873">
    <property type="entry name" value="AMP-dep_synth/lig_dom"/>
</dbReference>
<sequence>MPMPTNIGERLLPSLVDQIAASDPDRVLYSVAKTKNPAEGFRDIDANTFAQAVDRCSWYLEENLGRGENFPTLLYMGPQDLVYAILTLACIKTGYKLLLNSPRNTLEAHLSLLEQMDCHIFLLPPQFPLPVVKQILGARQMRVLDIPILSHWLDDRDSRQQSYPYNKDYKEAKSEPFVVLHTSGSTGTPKPVVQTHGTHSPLDAFTALPSLGMKPTYPAMCAGTRVYLAFPLFHCAGIAMLLPGSIYSGFTVVLGPFPPSADVANSIHEYGNVQHSCLAPMTLVDLVKVPSHLENLSKLTQITFGGGPCPQAVGDLISSKTRLLNCLGTTECGVLPIQLCEPHDWAYMSVSPVLGHEYRHISGDLYEQVIRRDVQFQKYQGIFETFVDLEEWPMKDLYSKHPTEDNVWLYRGRTDDIIVFTTGEKLNPLEMESIIGANPAVGAVLVTGQGRFQSSLLVEPAEPISSQRGKESLLDALWPSVLEANKQTPSHGRIQRDMIIVTAEGKPMLRAGKGTVQRKMTVDLYATELNVLYSAAEDTSPYDAKNGNSMPIAGTDTQHDVSTEDVVKQLIAESSDIPVDEISTGADLFELGLDSLQVTIIVKKINKTLLARSGSQLLDARKMYSYPTISALSRAVSSLARGETLDDRPQSDVKRMQQLYGIHIENMPISGRPALKRPLNGSVILLTGSTGSLGSYILDVLLSSPNVSQIFCLNRGRDSFSRQKNSQSSKGLHPLNQKVKFLEANLSEPNFGLPRAEYKTILTQVTDIIHNAWQVNFNLSIESFATQIAGVQNMIEFAAHSTFGARICYISSVSAVGGRIGEVAEQIYTDWQTPHATGYGQSKFVAERLLDTAAREADVSVIVCRVGQVAGPTLAAGMWPKQEWLPSLIASSKYLGMLPESLGKMDTVDWIPVDLLGKAVSEIVVNSAENPGATVVYHATNSQRINWAKLVPTIAQCIGARRDAEIVPLKSWVEALQKSKSHTEDVKENPAIKLLDFFEDLVNNAANQVLLSTKNTTKASAILCNLEPIQETWMENWMKQWAL</sequence>
<accession>A0AAJ0CER9</accession>
<dbReference type="Gene3D" id="3.40.50.720">
    <property type="entry name" value="NAD(P)-binding Rossmann-like Domain"/>
    <property type="match status" value="1"/>
</dbReference>
<dbReference type="SUPFAM" id="SSF51735">
    <property type="entry name" value="NAD(P)-binding Rossmann-fold domains"/>
    <property type="match status" value="1"/>
</dbReference>
<dbReference type="InterPro" id="IPR020806">
    <property type="entry name" value="PKS_PP-bd"/>
</dbReference>
<dbReference type="SMART" id="SM00823">
    <property type="entry name" value="PKS_PP"/>
    <property type="match status" value="1"/>
</dbReference>
<evidence type="ECO:0000259" key="4">
    <source>
        <dbReference type="PROSITE" id="PS50075"/>
    </source>
</evidence>
<proteinExistence type="predicted"/>
<reference evidence="5" key="1">
    <citation type="submission" date="2023-06" db="EMBL/GenBank/DDBJ databases">
        <title>Conoideocrella luteorostrata (Hypocreales: Clavicipitaceae), a potential biocontrol fungus for elongate hemlock scale in United States Christmas tree production areas.</title>
        <authorList>
            <person name="Barrett H."/>
            <person name="Lovett B."/>
            <person name="Macias A.M."/>
            <person name="Stajich J.E."/>
            <person name="Kasson M.T."/>
        </authorList>
    </citation>
    <scope>NUCLEOTIDE SEQUENCE</scope>
    <source>
        <strain evidence="5">ARSEF 14590</strain>
    </source>
</reference>
<dbReference type="InterPro" id="IPR013120">
    <property type="entry name" value="FAR_NAD-bd"/>
</dbReference>
<dbReference type="InterPro" id="IPR009081">
    <property type="entry name" value="PP-bd_ACP"/>
</dbReference>
<dbReference type="SUPFAM" id="SSF47336">
    <property type="entry name" value="ACP-like"/>
    <property type="match status" value="1"/>
</dbReference>
<dbReference type="SUPFAM" id="SSF56801">
    <property type="entry name" value="Acetyl-CoA synthetase-like"/>
    <property type="match status" value="1"/>
</dbReference>
<evidence type="ECO:0000256" key="1">
    <source>
        <dbReference type="ARBA" id="ARBA00022450"/>
    </source>
</evidence>
<dbReference type="InterPro" id="IPR051414">
    <property type="entry name" value="Adenylate-forming_Reductase"/>
</dbReference>
<dbReference type="Proteomes" id="UP001251528">
    <property type="component" value="Unassembled WGS sequence"/>
</dbReference>
<keyword evidence="6" id="KW-1185">Reference proteome</keyword>
<dbReference type="InterPro" id="IPR042099">
    <property type="entry name" value="ANL_N_sf"/>
</dbReference>
<dbReference type="InterPro" id="IPR020845">
    <property type="entry name" value="AMP-binding_CS"/>
</dbReference>
<dbReference type="PANTHER" id="PTHR43439:SF2">
    <property type="entry name" value="ENZYME, PUTATIVE (JCVI)-RELATED"/>
    <property type="match status" value="1"/>
</dbReference>
<dbReference type="GO" id="GO:0031177">
    <property type="term" value="F:phosphopantetheine binding"/>
    <property type="evidence" value="ECO:0007669"/>
    <property type="project" value="InterPro"/>
</dbReference>
<organism evidence="5 6">
    <name type="scientific">Conoideocrella luteorostrata</name>
    <dbReference type="NCBI Taxonomy" id="1105319"/>
    <lineage>
        <taxon>Eukaryota</taxon>
        <taxon>Fungi</taxon>
        <taxon>Dikarya</taxon>
        <taxon>Ascomycota</taxon>
        <taxon>Pezizomycotina</taxon>
        <taxon>Sordariomycetes</taxon>
        <taxon>Hypocreomycetidae</taxon>
        <taxon>Hypocreales</taxon>
        <taxon>Clavicipitaceae</taxon>
        <taxon>Conoideocrella</taxon>
    </lineage>
</organism>
<feature type="domain" description="Carrier" evidence="4">
    <location>
        <begin position="561"/>
        <end position="640"/>
    </location>
</feature>
<dbReference type="Gene3D" id="3.40.50.12780">
    <property type="entry name" value="N-terminal domain of ligase-like"/>
    <property type="match status" value="1"/>
</dbReference>
<keyword evidence="2" id="KW-0597">Phosphoprotein</keyword>
<dbReference type="EMBL" id="JASWJB010000324">
    <property type="protein sequence ID" value="KAK2591580.1"/>
    <property type="molecule type" value="Genomic_DNA"/>
</dbReference>
<dbReference type="PROSITE" id="PS00455">
    <property type="entry name" value="AMP_BINDING"/>
    <property type="match status" value="1"/>
</dbReference>
<protein>
    <recommendedName>
        <fullName evidence="4">Carrier domain-containing protein</fullName>
    </recommendedName>
</protein>
<dbReference type="InterPro" id="IPR036291">
    <property type="entry name" value="NAD(P)-bd_dom_sf"/>
</dbReference>
<dbReference type="PANTHER" id="PTHR43439">
    <property type="entry name" value="PHENYLACETATE-COENZYME A LIGASE"/>
    <property type="match status" value="1"/>
</dbReference>
<evidence type="ECO:0000256" key="3">
    <source>
        <dbReference type="ARBA" id="ARBA00022857"/>
    </source>
</evidence>
<dbReference type="Pfam" id="PF00501">
    <property type="entry name" value="AMP-binding"/>
    <property type="match status" value="1"/>
</dbReference>
<gene>
    <name evidence="5" type="ORF">QQS21_010731</name>
</gene>
<comment type="caution">
    <text evidence="5">The sequence shown here is derived from an EMBL/GenBank/DDBJ whole genome shotgun (WGS) entry which is preliminary data.</text>
</comment>
<dbReference type="Gene3D" id="1.10.1200.10">
    <property type="entry name" value="ACP-like"/>
    <property type="match status" value="1"/>
</dbReference>
<evidence type="ECO:0000256" key="2">
    <source>
        <dbReference type="ARBA" id="ARBA00022553"/>
    </source>
</evidence>
<name>A0AAJ0CER9_9HYPO</name>
<dbReference type="Pfam" id="PF07993">
    <property type="entry name" value="NAD_binding_4"/>
    <property type="match status" value="1"/>
</dbReference>
<keyword evidence="1" id="KW-0596">Phosphopantetheine</keyword>
<dbReference type="AlphaFoldDB" id="A0AAJ0CER9"/>
<dbReference type="Pfam" id="PF00550">
    <property type="entry name" value="PP-binding"/>
    <property type="match status" value="1"/>
</dbReference>
<dbReference type="Pfam" id="PF23562">
    <property type="entry name" value="AMP-binding_C_3"/>
    <property type="match status" value="1"/>
</dbReference>
<evidence type="ECO:0000313" key="5">
    <source>
        <dbReference type="EMBL" id="KAK2591580.1"/>
    </source>
</evidence>
<keyword evidence="3" id="KW-0521">NADP</keyword>
<evidence type="ECO:0000313" key="6">
    <source>
        <dbReference type="Proteomes" id="UP001251528"/>
    </source>
</evidence>
<dbReference type="InterPro" id="IPR036736">
    <property type="entry name" value="ACP-like_sf"/>
</dbReference>